<dbReference type="Proteomes" id="UP000028681">
    <property type="component" value="Plasmid 1"/>
</dbReference>
<dbReference type="NCBIfam" id="TIGR01913">
    <property type="entry name" value="bet_lambda"/>
    <property type="match status" value="1"/>
</dbReference>
<proteinExistence type="predicted"/>
<dbReference type="InterPro" id="IPR010183">
    <property type="entry name" value="Phage_lambda_Bet"/>
</dbReference>
<gene>
    <name evidence="1" type="primary">bet</name>
    <name evidence="1" type="ORF">ETEE_p1095</name>
</gene>
<reference evidence="1 2" key="1">
    <citation type="journal article" date="2012" name="PLoS ONE">
        <title>Edwardsiella comparative phylogenomics reveal the new intra/inter-species taxonomic relationships, virulence evolution and niche adaptation mechanisms.</title>
        <authorList>
            <person name="Yang M."/>
            <person name="Lv Y."/>
            <person name="Xiao J."/>
            <person name="Wu H."/>
            <person name="Zheng H."/>
            <person name="Liu Q."/>
            <person name="Zhang Y."/>
            <person name="Wang Q."/>
        </authorList>
    </citation>
    <scope>NUCLEOTIDE SEQUENCE [LARGE SCALE GENOMIC DNA]</scope>
    <source>
        <strain evidence="2">080813</strain>
        <plasmid evidence="2">Plasmid 1</plasmid>
    </source>
</reference>
<sequence>MSESSSSSSSSSKDESPSLVNRVASRYGIDPVKFFDSLKATAFKQRDGSAPTNEQMMALLIVAEQYRLNPFTKEIYAYPDRENGIIPVIGVDGWSRIINEHPQYDGVEFVYSNKLVQMRGAKVESPDWIECVMYRKDRTRPIRIKEFLDEVYRPPFQLKSKGGNQYTMDGPWQTHTKRQLRHKALIQCARIAFGFSGIYDIDEAERIHEQSEKIINPVNFEDGDREGCLEDKTHTPLTIEQNEVQAPLTDIEHKQLDEVVRLLVKRVGDINNSWKPAFQYAKRRYQNDQRSLCYIVDALKAKELKAKEQTQQPQQPQANMAIDLHEATKFCDGDHYY</sequence>
<dbReference type="Pfam" id="PF03837">
    <property type="entry name" value="RecT"/>
    <property type="match status" value="1"/>
</dbReference>
<dbReference type="GeneID" id="33941798"/>
<dbReference type="RefSeq" id="WP_081926463.1">
    <property type="nucleotide sequence ID" value="NZ_CP006665.1"/>
</dbReference>
<dbReference type="EMBL" id="CP006665">
    <property type="protein sequence ID" value="AIJ10686.1"/>
    <property type="molecule type" value="Genomic_DNA"/>
</dbReference>
<protein>
    <submittedName>
        <fullName evidence="1">Phage recombination protein Bet</fullName>
    </submittedName>
</protein>
<evidence type="ECO:0000313" key="2">
    <source>
        <dbReference type="Proteomes" id="UP000028681"/>
    </source>
</evidence>
<dbReference type="KEGG" id="ete:ETEE_p1095"/>
<dbReference type="GO" id="GO:0003677">
    <property type="term" value="F:DNA binding"/>
    <property type="evidence" value="ECO:0007669"/>
    <property type="project" value="InterPro"/>
</dbReference>
<dbReference type="GO" id="GO:0006310">
    <property type="term" value="P:DNA recombination"/>
    <property type="evidence" value="ECO:0007669"/>
    <property type="project" value="InterPro"/>
</dbReference>
<accession>A0A076LRT8</accession>
<evidence type="ECO:0000313" key="1">
    <source>
        <dbReference type="EMBL" id="AIJ10686.1"/>
    </source>
</evidence>
<dbReference type="HOGENOM" id="CLU_063005_0_0_6"/>
<dbReference type="AlphaFoldDB" id="A0A076LRT8"/>
<geneLocation type="plasmid" evidence="1 2">
    <name>1</name>
</geneLocation>
<keyword evidence="1" id="KW-0614">Plasmid</keyword>
<organism evidence="1 2">
    <name type="scientific">Edwardsiella anguillarum ET080813</name>
    <dbReference type="NCBI Taxonomy" id="667120"/>
    <lineage>
        <taxon>Bacteria</taxon>
        <taxon>Pseudomonadati</taxon>
        <taxon>Pseudomonadota</taxon>
        <taxon>Gammaproteobacteria</taxon>
        <taxon>Enterobacterales</taxon>
        <taxon>Hafniaceae</taxon>
        <taxon>Edwardsiella</taxon>
    </lineage>
</organism>
<name>A0A076LRT8_9GAMM</name>
<dbReference type="InterPro" id="IPR018330">
    <property type="entry name" value="RecT_fam"/>
</dbReference>